<evidence type="ECO:0000256" key="4">
    <source>
        <dbReference type="ARBA" id="ARBA00022840"/>
    </source>
</evidence>
<dbReference type="AlphaFoldDB" id="A0A2V2BTW2"/>
<dbReference type="InterPro" id="IPR003439">
    <property type="entry name" value="ABC_transporter-like_ATP-bd"/>
</dbReference>
<dbReference type="Pfam" id="PF00005">
    <property type="entry name" value="ABC_tran"/>
    <property type="match status" value="1"/>
</dbReference>
<proteinExistence type="inferred from homology"/>
<comment type="caution">
    <text evidence="6">The sequence shown here is derived from an EMBL/GenBank/DDBJ whole genome shotgun (WGS) entry which is preliminary data.</text>
</comment>
<accession>A0A2V2BTW2</accession>
<sequence>MDDYILQTENLTKKYDNKTIINNLNLKIKKGEIYALLGKNGAGKTTTMCMMTKLIKKDKGEIKIFNKNIENNNEIFKKIGTLIEYPGFYENLTGLENLKYFQEIQTKPDKSQLEKILKIVGLHESKDKLVKKYSMGMKQRLAIATAIINTPDLLILDEPINGLDPKGIIDMRMFLKSLSKEYGMTILISSHILSEIEQIADRIGIINHGEIIEEIKIEDIKEKLYKYTEIQVDQIEKAQEILTENQKIEIKNNTIYVEEKKEVPTIIQNLTLHGINIYSAIPIIENLEEYFINKTNDIEQTTPMEDEYICLT</sequence>
<evidence type="ECO:0000256" key="3">
    <source>
        <dbReference type="ARBA" id="ARBA00022741"/>
    </source>
</evidence>
<evidence type="ECO:0000256" key="1">
    <source>
        <dbReference type="ARBA" id="ARBA00005417"/>
    </source>
</evidence>
<keyword evidence="6" id="KW-0378">Hydrolase</keyword>
<dbReference type="PANTHER" id="PTHR43335">
    <property type="entry name" value="ABC TRANSPORTER, ATP-BINDING PROTEIN"/>
    <property type="match status" value="1"/>
</dbReference>
<reference evidence="6 7" key="1">
    <citation type="submission" date="2016-04" db="EMBL/GenBank/DDBJ databases">
        <title>Genome sequence of Methanosphaera cuniculi DSM 4103.</title>
        <authorList>
            <person name="Poehlein A."/>
            <person name="Seedorf H."/>
            <person name="Daniel R."/>
        </authorList>
    </citation>
    <scope>NUCLEOTIDE SEQUENCE [LARGE SCALE GENOMIC DNA]</scope>
    <source>
        <strain evidence="6 7">DSM 4103</strain>
    </source>
</reference>
<protein>
    <submittedName>
        <fullName evidence="6">Daunorubicin/doxorubicin resistance ATP-binding protein DrrA</fullName>
        <ecNumber evidence="6">3.6.3.-</ecNumber>
    </submittedName>
</protein>
<evidence type="ECO:0000259" key="5">
    <source>
        <dbReference type="PROSITE" id="PS50893"/>
    </source>
</evidence>
<dbReference type="Proteomes" id="UP000246004">
    <property type="component" value="Unassembled WGS sequence"/>
</dbReference>
<dbReference type="EMBL" id="LWMS01000031">
    <property type="protein sequence ID" value="PWL08091.1"/>
    <property type="molecule type" value="Genomic_DNA"/>
</dbReference>
<evidence type="ECO:0000256" key="2">
    <source>
        <dbReference type="ARBA" id="ARBA00022448"/>
    </source>
</evidence>
<dbReference type="SUPFAM" id="SSF52540">
    <property type="entry name" value="P-loop containing nucleoside triphosphate hydrolases"/>
    <property type="match status" value="1"/>
</dbReference>
<dbReference type="OrthoDB" id="31298at2157"/>
<keyword evidence="2" id="KW-0813">Transport</keyword>
<gene>
    <name evidence="6" type="primary">drrA_2</name>
    <name evidence="6" type="ORF">MSCUN_10220</name>
</gene>
<dbReference type="InterPro" id="IPR027417">
    <property type="entry name" value="P-loop_NTPase"/>
</dbReference>
<dbReference type="InterPro" id="IPR003593">
    <property type="entry name" value="AAA+_ATPase"/>
</dbReference>
<evidence type="ECO:0000313" key="6">
    <source>
        <dbReference type="EMBL" id="PWL08091.1"/>
    </source>
</evidence>
<dbReference type="GO" id="GO:0016887">
    <property type="term" value="F:ATP hydrolysis activity"/>
    <property type="evidence" value="ECO:0007669"/>
    <property type="project" value="InterPro"/>
</dbReference>
<dbReference type="PANTHER" id="PTHR43335:SF8">
    <property type="entry name" value="ABC TRANSPORTER, ATP-BINDING PROTEIN"/>
    <property type="match status" value="1"/>
</dbReference>
<name>A0A2V2BTW2_9EURY</name>
<feature type="domain" description="ABC transporter" evidence="5">
    <location>
        <begin position="6"/>
        <end position="233"/>
    </location>
</feature>
<keyword evidence="4 6" id="KW-0067">ATP-binding</keyword>
<evidence type="ECO:0000313" key="7">
    <source>
        <dbReference type="Proteomes" id="UP000246004"/>
    </source>
</evidence>
<dbReference type="Gene3D" id="3.40.50.300">
    <property type="entry name" value="P-loop containing nucleotide triphosphate hydrolases"/>
    <property type="match status" value="1"/>
</dbReference>
<dbReference type="EC" id="3.6.3.-" evidence="6"/>
<keyword evidence="3" id="KW-0547">Nucleotide-binding</keyword>
<dbReference type="RefSeq" id="WP_095608472.1">
    <property type="nucleotide sequence ID" value="NZ_LMVN01000011.1"/>
</dbReference>
<comment type="similarity">
    <text evidence="1">Belongs to the ABC transporter superfamily.</text>
</comment>
<dbReference type="SMART" id="SM00382">
    <property type="entry name" value="AAA"/>
    <property type="match status" value="1"/>
</dbReference>
<dbReference type="PROSITE" id="PS50893">
    <property type="entry name" value="ABC_TRANSPORTER_2"/>
    <property type="match status" value="1"/>
</dbReference>
<organism evidence="6 7">
    <name type="scientific">Methanosphaera cuniculi</name>
    <dbReference type="NCBI Taxonomy" id="1077256"/>
    <lineage>
        <taxon>Archaea</taxon>
        <taxon>Methanobacteriati</taxon>
        <taxon>Methanobacteriota</taxon>
        <taxon>Methanomada group</taxon>
        <taxon>Methanobacteria</taxon>
        <taxon>Methanobacteriales</taxon>
        <taxon>Methanobacteriaceae</taxon>
        <taxon>Methanosphaera</taxon>
    </lineage>
</organism>
<dbReference type="GO" id="GO:0005524">
    <property type="term" value="F:ATP binding"/>
    <property type="evidence" value="ECO:0007669"/>
    <property type="project" value="UniProtKB-KW"/>
</dbReference>